<dbReference type="Proteomes" id="UP000823854">
    <property type="component" value="Unassembled WGS sequence"/>
</dbReference>
<evidence type="ECO:0000256" key="1">
    <source>
        <dbReference type="ARBA" id="ARBA00022801"/>
    </source>
</evidence>
<evidence type="ECO:0000313" key="5">
    <source>
        <dbReference type="Proteomes" id="UP000823854"/>
    </source>
</evidence>
<dbReference type="SUPFAM" id="SSF53474">
    <property type="entry name" value="alpha/beta-Hydrolases"/>
    <property type="match status" value="1"/>
</dbReference>
<dbReference type="InterPro" id="IPR029058">
    <property type="entry name" value="AB_hydrolase_fold"/>
</dbReference>
<feature type="compositionally biased region" description="Low complexity" evidence="2">
    <location>
        <begin position="1"/>
        <end position="18"/>
    </location>
</feature>
<dbReference type="InterPro" id="IPR050300">
    <property type="entry name" value="GDXG_lipolytic_enzyme"/>
</dbReference>
<sequence>MTPAPATSTTTDPAAPVTDPDPHGEMLRRLARLRGAETWDDVPPAAREAWEAPYGPAESLDLRIEEREARGPHGIVPLRVYSPAARSRRPRPALVWCHGGSFQHGDLDMPEAHETARRVAARADAVVVSVDYRLCDEPAEAGGARARRLPGETFTVHAPIPGDDVMAAVRWTRSMARLLGIDPARVVLGGASAGGNLAAAVSLRLAEAEEAPAASLLMYPVTHPLNPEPTAEEAAALAEVPGMFRFPPATMRRMAEAYLGRPLEQATAHEFPGLGTAEQLAVLPRTYLEADEYDDLRLGARRYGEQLVAAGVDVHYEVRRGVTHGHLNKLGLPQAAESCETMAQILREL</sequence>
<dbReference type="PANTHER" id="PTHR48081:SF8">
    <property type="entry name" value="ALPHA_BETA HYDROLASE FOLD-3 DOMAIN-CONTAINING PROTEIN-RELATED"/>
    <property type="match status" value="1"/>
</dbReference>
<evidence type="ECO:0000256" key="2">
    <source>
        <dbReference type="SAM" id="MobiDB-lite"/>
    </source>
</evidence>
<proteinExistence type="predicted"/>
<dbReference type="Gene3D" id="3.40.50.1820">
    <property type="entry name" value="alpha/beta hydrolase"/>
    <property type="match status" value="1"/>
</dbReference>
<dbReference type="EMBL" id="DWWC01000067">
    <property type="protein sequence ID" value="HJC68664.1"/>
    <property type="molecule type" value="Genomic_DNA"/>
</dbReference>
<dbReference type="AlphaFoldDB" id="A0A9D2TG27"/>
<protein>
    <submittedName>
        <fullName evidence="4">Alpha/beta hydrolase</fullName>
    </submittedName>
</protein>
<evidence type="ECO:0000259" key="3">
    <source>
        <dbReference type="Pfam" id="PF07859"/>
    </source>
</evidence>
<feature type="domain" description="Alpha/beta hydrolase fold-3" evidence="3">
    <location>
        <begin position="158"/>
        <end position="326"/>
    </location>
</feature>
<evidence type="ECO:0000313" key="4">
    <source>
        <dbReference type="EMBL" id="HJC68664.1"/>
    </source>
</evidence>
<dbReference type="InterPro" id="IPR013094">
    <property type="entry name" value="AB_hydrolase_3"/>
</dbReference>
<dbReference type="Pfam" id="PF07859">
    <property type="entry name" value="Abhydrolase_3"/>
    <property type="match status" value="2"/>
</dbReference>
<organism evidence="4 5">
    <name type="scientific">Candidatus Brachybacterium intestinipullorum</name>
    <dbReference type="NCBI Taxonomy" id="2838512"/>
    <lineage>
        <taxon>Bacteria</taxon>
        <taxon>Bacillati</taxon>
        <taxon>Actinomycetota</taxon>
        <taxon>Actinomycetes</taxon>
        <taxon>Micrococcales</taxon>
        <taxon>Dermabacteraceae</taxon>
        <taxon>Brachybacterium</taxon>
    </lineage>
</organism>
<dbReference type="GO" id="GO:0016787">
    <property type="term" value="F:hydrolase activity"/>
    <property type="evidence" value="ECO:0007669"/>
    <property type="project" value="UniProtKB-KW"/>
</dbReference>
<dbReference type="PANTHER" id="PTHR48081">
    <property type="entry name" value="AB HYDROLASE SUPERFAMILY PROTEIN C4A8.06C"/>
    <property type="match status" value="1"/>
</dbReference>
<reference evidence="4" key="1">
    <citation type="journal article" date="2021" name="PeerJ">
        <title>Extensive microbial diversity within the chicken gut microbiome revealed by metagenomics and culture.</title>
        <authorList>
            <person name="Gilroy R."/>
            <person name="Ravi A."/>
            <person name="Getino M."/>
            <person name="Pursley I."/>
            <person name="Horton D.L."/>
            <person name="Alikhan N.F."/>
            <person name="Baker D."/>
            <person name="Gharbi K."/>
            <person name="Hall N."/>
            <person name="Watson M."/>
            <person name="Adriaenssens E.M."/>
            <person name="Foster-Nyarko E."/>
            <person name="Jarju S."/>
            <person name="Secka A."/>
            <person name="Antonio M."/>
            <person name="Oren A."/>
            <person name="Chaudhuri R.R."/>
            <person name="La Ragione R."/>
            <person name="Hildebrand F."/>
            <person name="Pallen M.J."/>
        </authorList>
    </citation>
    <scope>NUCLEOTIDE SEQUENCE</scope>
    <source>
        <strain evidence="4">CHK130-7132</strain>
    </source>
</reference>
<comment type="caution">
    <text evidence="4">The sequence shown here is derived from an EMBL/GenBank/DDBJ whole genome shotgun (WGS) entry which is preliminary data.</text>
</comment>
<feature type="region of interest" description="Disordered" evidence="2">
    <location>
        <begin position="1"/>
        <end position="24"/>
    </location>
</feature>
<name>A0A9D2TG27_9MICO</name>
<feature type="domain" description="Alpha/beta hydrolase fold-3" evidence="3">
    <location>
        <begin position="94"/>
        <end position="134"/>
    </location>
</feature>
<keyword evidence="1 4" id="KW-0378">Hydrolase</keyword>
<reference evidence="4" key="2">
    <citation type="submission" date="2021-04" db="EMBL/GenBank/DDBJ databases">
        <authorList>
            <person name="Gilroy R."/>
        </authorList>
    </citation>
    <scope>NUCLEOTIDE SEQUENCE</scope>
    <source>
        <strain evidence="4">CHK130-7132</strain>
    </source>
</reference>
<accession>A0A9D2TG27</accession>
<gene>
    <name evidence="4" type="ORF">H9932_03155</name>
</gene>